<sequence>MWCLMVLGLGPWHGMICSQNGVNVPLLLNEQDDTLLWKLHDGILKSFSVRDVYQTVRDRGEEVELPYLVWSCYWIPCHAIHLWLVMRRRLKPACVHHARLNTILTITCFLNVAIG</sequence>
<evidence type="ECO:0000313" key="3">
    <source>
        <dbReference type="Proteomes" id="UP000245207"/>
    </source>
</evidence>
<keyword evidence="3" id="KW-1185">Reference proteome</keyword>
<protein>
    <submittedName>
        <fullName evidence="2">RNA-directed DNA polymerase, eukaryota, Reverse transcriptase zinc-binding domain protein</fullName>
    </submittedName>
</protein>
<feature type="signal peptide" evidence="1">
    <location>
        <begin position="1"/>
        <end position="17"/>
    </location>
</feature>
<gene>
    <name evidence="2" type="ORF">CTI12_AA099440</name>
</gene>
<feature type="chain" id="PRO_5015732287" evidence="1">
    <location>
        <begin position="18"/>
        <end position="115"/>
    </location>
</feature>
<organism evidence="2 3">
    <name type="scientific">Artemisia annua</name>
    <name type="common">Sweet wormwood</name>
    <dbReference type="NCBI Taxonomy" id="35608"/>
    <lineage>
        <taxon>Eukaryota</taxon>
        <taxon>Viridiplantae</taxon>
        <taxon>Streptophyta</taxon>
        <taxon>Embryophyta</taxon>
        <taxon>Tracheophyta</taxon>
        <taxon>Spermatophyta</taxon>
        <taxon>Magnoliopsida</taxon>
        <taxon>eudicotyledons</taxon>
        <taxon>Gunneridae</taxon>
        <taxon>Pentapetalae</taxon>
        <taxon>asterids</taxon>
        <taxon>campanulids</taxon>
        <taxon>Asterales</taxon>
        <taxon>Asteraceae</taxon>
        <taxon>Asteroideae</taxon>
        <taxon>Anthemideae</taxon>
        <taxon>Artemisiinae</taxon>
        <taxon>Artemisia</taxon>
    </lineage>
</organism>
<keyword evidence="2" id="KW-0548">Nucleotidyltransferase</keyword>
<dbReference type="Proteomes" id="UP000245207">
    <property type="component" value="Unassembled WGS sequence"/>
</dbReference>
<accession>A0A2U1PUC9</accession>
<keyword evidence="2" id="KW-0695">RNA-directed DNA polymerase</keyword>
<dbReference type="OrthoDB" id="1748554at2759"/>
<dbReference type="GO" id="GO:0003964">
    <property type="term" value="F:RNA-directed DNA polymerase activity"/>
    <property type="evidence" value="ECO:0007669"/>
    <property type="project" value="UniProtKB-KW"/>
</dbReference>
<comment type="caution">
    <text evidence="2">The sequence shown here is derived from an EMBL/GenBank/DDBJ whole genome shotgun (WGS) entry which is preliminary data.</text>
</comment>
<dbReference type="EMBL" id="PKPP01000729">
    <property type="protein sequence ID" value="PWA89333.1"/>
    <property type="molecule type" value="Genomic_DNA"/>
</dbReference>
<reference evidence="2 3" key="1">
    <citation type="journal article" date="2018" name="Mol. Plant">
        <title>The genome of Artemisia annua provides insight into the evolution of Asteraceae family and artemisinin biosynthesis.</title>
        <authorList>
            <person name="Shen Q."/>
            <person name="Zhang L."/>
            <person name="Liao Z."/>
            <person name="Wang S."/>
            <person name="Yan T."/>
            <person name="Shi P."/>
            <person name="Liu M."/>
            <person name="Fu X."/>
            <person name="Pan Q."/>
            <person name="Wang Y."/>
            <person name="Lv Z."/>
            <person name="Lu X."/>
            <person name="Zhang F."/>
            <person name="Jiang W."/>
            <person name="Ma Y."/>
            <person name="Chen M."/>
            <person name="Hao X."/>
            <person name="Li L."/>
            <person name="Tang Y."/>
            <person name="Lv G."/>
            <person name="Zhou Y."/>
            <person name="Sun X."/>
            <person name="Brodelius P.E."/>
            <person name="Rose J.K.C."/>
            <person name="Tang K."/>
        </authorList>
    </citation>
    <scope>NUCLEOTIDE SEQUENCE [LARGE SCALE GENOMIC DNA]</scope>
    <source>
        <strain evidence="3">cv. Huhao1</strain>
        <tissue evidence="2">Leaf</tissue>
    </source>
</reference>
<evidence type="ECO:0000256" key="1">
    <source>
        <dbReference type="SAM" id="SignalP"/>
    </source>
</evidence>
<proteinExistence type="predicted"/>
<name>A0A2U1PUC9_ARTAN</name>
<keyword evidence="2" id="KW-0808">Transferase</keyword>
<keyword evidence="1" id="KW-0732">Signal</keyword>
<evidence type="ECO:0000313" key="2">
    <source>
        <dbReference type="EMBL" id="PWA89333.1"/>
    </source>
</evidence>
<dbReference type="AlphaFoldDB" id="A0A2U1PUC9"/>